<gene>
    <name evidence="3" type="ORF">EPH_0031270</name>
</gene>
<feature type="coiled-coil region" evidence="1">
    <location>
        <begin position="6"/>
        <end position="33"/>
    </location>
</feature>
<proteinExistence type="predicted"/>
<reference evidence="3" key="1">
    <citation type="submission" date="2013-10" db="EMBL/GenBank/DDBJ databases">
        <title>Genomic analysis of the causative agents of coccidiosis in chickens.</title>
        <authorList>
            <person name="Reid A.J."/>
            <person name="Blake D."/>
            <person name="Billington K."/>
            <person name="Browne H."/>
            <person name="Dunn M."/>
            <person name="Hung S."/>
            <person name="Kawahara F."/>
            <person name="Miranda-Saavedra D."/>
            <person name="Mourier T."/>
            <person name="Nagra H."/>
            <person name="Otto T.D."/>
            <person name="Rawlings N."/>
            <person name="Sanchez A."/>
            <person name="Sanders M."/>
            <person name="Subramaniam C."/>
            <person name="Tay Y."/>
            <person name="Dear P."/>
            <person name="Doerig C."/>
            <person name="Gruber A."/>
            <person name="Parkinson J."/>
            <person name="Shirley M."/>
            <person name="Wan K.L."/>
            <person name="Berriman M."/>
            <person name="Tomley F."/>
            <person name="Pain A."/>
        </authorList>
    </citation>
    <scope>NUCLEOTIDE SEQUENCE [LARGE SCALE GENOMIC DNA]</scope>
    <source>
        <strain evidence="3">Houghton</strain>
    </source>
</reference>
<reference evidence="3" key="2">
    <citation type="submission" date="2013-10" db="EMBL/GenBank/DDBJ databases">
        <authorList>
            <person name="Aslett M."/>
        </authorList>
    </citation>
    <scope>NUCLEOTIDE SEQUENCE [LARGE SCALE GENOMIC DNA]</scope>
    <source>
        <strain evidence="3">Houghton</strain>
    </source>
</reference>
<evidence type="ECO:0000313" key="4">
    <source>
        <dbReference type="Proteomes" id="UP000018201"/>
    </source>
</evidence>
<keyword evidence="1" id="KW-0175">Coiled coil</keyword>
<sequence>MYMEDYWRKQQQLQQLQQQQQQQQLQQQLLQQQLLQQQRLHQHLLQQQQQNRRHSVIEHSNHHGLPEGLVSSSPTIDSRMADDLTLQNCGVWHFVAPEAD</sequence>
<name>U6G1J2_9EIME</name>
<dbReference type="VEuPathDB" id="ToxoDB:EPH_0031270"/>
<protein>
    <submittedName>
        <fullName evidence="3">Uncharacterized protein</fullName>
    </submittedName>
</protein>
<accession>U6G1J2</accession>
<organism evidence="3 4">
    <name type="scientific">Eimeria praecox</name>
    <dbReference type="NCBI Taxonomy" id="51316"/>
    <lineage>
        <taxon>Eukaryota</taxon>
        <taxon>Sar</taxon>
        <taxon>Alveolata</taxon>
        <taxon>Apicomplexa</taxon>
        <taxon>Conoidasida</taxon>
        <taxon>Coccidia</taxon>
        <taxon>Eucoccidiorida</taxon>
        <taxon>Eimeriorina</taxon>
        <taxon>Eimeriidae</taxon>
        <taxon>Eimeria</taxon>
    </lineage>
</organism>
<keyword evidence="4" id="KW-1185">Reference proteome</keyword>
<dbReference type="EMBL" id="HG689798">
    <property type="protein sequence ID" value="CDI74131.1"/>
    <property type="molecule type" value="Genomic_DNA"/>
</dbReference>
<feature type="compositionally biased region" description="Basic and acidic residues" evidence="2">
    <location>
        <begin position="55"/>
        <end position="65"/>
    </location>
</feature>
<dbReference type="AlphaFoldDB" id="U6G1J2"/>
<evidence type="ECO:0000313" key="3">
    <source>
        <dbReference type="EMBL" id="CDI74131.1"/>
    </source>
</evidence>
<feature type="region of interest" description="Disordered" evidence="2">
    <location>
        <begin position="47"/>
        <end position="76"/>
    </location>
</feature>
<dbReference type="Proteomes" id="UP000018201">
    <property type="component" value="Unassembled WGS sequence"/>
</dbReference>
<evidence type="ECO:0000256" key="1">
    <source>
        <dbReference type="SAM" id="Coils"/>
    </source>
</evidence>
<evidence type="ECO:0000256" key="2">
    <source>
        <dbReference type="SAM" id="MobiDB-lite"/>
    </source>
</evidence>